<evidence type="ECO:0000313" key="5">
    <source>
        <dbReference type="Proteomes" id="UP000634136"/>
    </source>
</evidence>
<dbReference type="EMBL" id="JAAIUW010000005">
    <property type="protein sequence ID" value="KAF7830214.1"/>
    <property type="molecule type" value="Genomic_DNA"/>
</dbReference>
<comment type="caution">
    <text evidence="4">The sequence shown here is derived from an EMBL/GenBank/DDBJ whole genome shotgun (WGS) entry which is preliminary data.</text>
</comment>
<dbReference type="Pfam" id="PF22936">
    <property type="entry name" value="Pol_BBD"/>
    <property type="match status" value="1"/>
</dbReference>
<name>A0A834TYA6_9FABA</name>
<organism evidence="4 5">
    <name type="scientific">Senna tora</name>
    <dbReference type="NCBI Taxonomy" id="362788"/>
    <lineage>
        <taxon>Eukaryota</taxon>
        <taxon>Viridiplantae</taxon>
        <taxon>Streptophyta</taxon>
        <taxon>Embryophyta</taxon>
        <taxon>Tracheophyta</taxon>
        <taxon>Spermatophyta</taxon>
        <taxon>Magnoliopsida</taxon>
        <taxon>eudicotyledons</taxon>
        <taxon>Gunneridae</taxon>
        <taxon>Pentapetalae</taxon>
        <taxon>rosids</taxon>
        <taxon>fabids</taxon>
        <taxon>Fabales</taxon>
        <taxon>Fabaceae</taxon>
        <taxon>Caesalpinioideae</taxon>
        <taxon>Cassia clade</taxon>
        <taxon>Senna</taxon>
    </lineage>
</organism>
<dbReference type="Proteomes" id="UP000634136">
    <property type="component" value="Unassembled WGS sequence"/>
</dbReference>
<evidence type="ECO:0000259" key="2">
    <source>
        <dbReference type="Pfam" id="PF14244"/>
    </source>
</evidence>
<keyword evidence="5" id="KW-1185">Reference proteome</keyword>
<dbReference type="OrthoDB" id="1746704at2759"/>
<gene>
    <name evidence="4" type="ORF">G2W53_012547</name>
</gene>
<feature type="region of interest" description="Disordered" evidence="1">
    <location>
        <begin position="1"/>
        <end position="28"/>
    </location>
</feature>
<dbReference type="Pfam" id="PF14244">
    <property type="entry name" value="Retrotran_gag_3"/>
    <property type="match status" value="1"/>
</dbReference>
<feature type="domain" description="Retrovirus-related Pol polyprotein from transposon TNT 1-94-like beta-barrel" evidence="3">
    <location>
        <begin position="388"/>
        <end position="462"/>
    </location>
</feature>
<protein>
    <submittedName>
        <fullName evidence="4">Retrovirus-related Pol polyprotein from transposon TNT 1-94</fullName>
    </submittedName>
</protein>
<dbReference type="PANTHER" id="PTHR37610:SF40">
    <property type="entry name" value="OS01G0909600 PROTEIN"/>
    <property type="match status" value="1"/>
</dbReference>
<feature type="compositionally biased region" description="Basic and acidic residues" evidence="1">
    <location>
        <begin position="12"/>
        <end position="25"/>
    </location>
</feature>
<accession>A0A834TYA6</accession>
<dbReference type="InterPro" id="IPR029472">
    <property type="entry name" value="Copia-like_N"/>
</dbReference>
<dbReference type="PANTHER" id="PTHR37610">
    <property type="entry name" value="CCHC-TYPE DOMAIN-CONTAINING PROTEIN"/>
    <property type="match status" value="1"/>
</dbReference>
<feature type="domain" description="Retrotransposon Copia-like N-terminal" evidence="2">
    <location>
        <begin position="34"/>
        <end position="77"/>
    </location>
</feature>
<reference evidence="4" key="1">
    <citation type="submission" date="2020-09" db="EMBL/GenBank/DDBJ databases">
        <title>Genome-Enabled Discovery of Anthraquinone Biosynthesis in Senna tora.</title>
        <authorList>
            <person name="Kang S.-H."/>
            <person name="Pandey R.P."/>
            <person name="Lee C.-M."/>
            <person name="Sim J.-S."/>
            <person name="Jeong J.-T."/>
            <person name="Choi B.-S."/>
            <person name="Jung M."/>
            <person name="Ginzburg D."/>
            <person name="Zhao K."/>
            <person name="Won S.Y."/>
            <person name="Oh T.-J."/>
            <person name="Yu Y."/>
            <person name="Kim N.-H."/>
            <person name="Lee O.R."/>
            <person name="Lee T.-H."/>
            <person name="Bashyal P."/>
            <person name="Kim T.-S."/>
            <person name="Lee W.-H."/>
            <person name="Kawkins C."/>
            <person name="Kim C.-K."/>
            <person name="Kim J.S."/>
            <person name="Ahn B.O."/>
            <person name="Rhee S.Y."/>
            <person name="Sohng J.K."/>
        </authorList>
    </citation>
    <scope>NUCLEOTIDE SEQUENCE</scope>
    <source>
        <tissue evidence="4">Leaf</tissue>
    </source>
</reference>
<dbReference type="InterPro" id="IPR054722">
    <property type="entry name" value="PolX-like_BBD"/>
</dbReference>
<proteinExistence type="predicted"/>
<evidence type="ECO:0000313" key="4">
    <source>
        <dbReference type="EMBL" id="KAF7830214.1"/>
    </source>
</evidence>
<evidence type="ECO:0000259" key="3">
    <source>
        <dbReference type="Pfam" id="PF22936"/>
    </source>
</evidence>
<evidence type="ECO:0000256" key="1">
    <source>
        <dbReference type="SAM" id="MobiDB-lite"/>
    </source>
</evidence>
<sequence>MAATSSIVSSPEIEKNEKSVQHDKNPSWILTNGDQPGVTLVTSPLNGSNYIAWSIAFRTALEAKRKIGFIDGSILKPTDPHEFEVWKPIDSMVKSWLTSSISKEISESLIHCDSALNLWKELEERFGTSCGPQLYRVQREMLTTEQGADNITKYWNRLHRWWDEWTRLSPSPRCFCGKCSCQVNQRLEEKESSGKLMHFLMGLNQSFDSSRGQILNLDPMPAVNKAYNMAIQLERQREVNLTYGGSSVSAGNDNVEVAMLAKGGRNEGGRRRETKEEKYAKYCEHCHMNGHLKETCFKLQGYPEWYKDLKKKPTKKSVNLAASIADSPLEELSTEKMEGNQTSILSMLVKELAKVMKAGGSESVNFAQLGNFAGNFHHNSLEFYKDIWIIDTGASSHICCQRSLMHDLKPLSETLKIHLPTGHSVNAMEVGSVLLRPEIKLTNVFYIPMFKYNLIFVSKLTKELDMFVQFDSQNCIIQAQRTKRILAKGRVDGNLYFLDTEDSRKENRLRQCCSSVIASKKCNWHNRLGHSPFAVIKQIQEIKLDSNDFLTACDVCHYAKQQRCAFPKSVTRSNCIFDLIHVDLWGPYKEKCVFTSAAYFLTVVDDHSRSTWDKTKVSESTTPAVEPVTTGLHQEALVEEMIDDVRDGHQDIIHQQ</sequence>
<dbReference type="AlphaFoldDB" id="A0A834TYA6"/>